<reference evidence="1" key="1">
    <citation type="submission" date="2014-11" db="EMBL/GenBank/DDBJ databases">
        <authorList>
            <person name="Amaro Gonzalez C."/>
        </authorList>
    </citation>
    <scope>NUCLEOTIDE SEQUENCE</scope>
</reference>
<dbReference type="AlphaFoldDB" id="A0A0E9W914"/>
<name>A0A0E9W914_ANGAN</name>
<reference evidence="1" key="2">
    <citation type="journal article" date="2015" name="Fish Shellfish Immunol.">
        <title>Early steps in the European eel (Anguilla anguilla)-Vibrio vulnificus interaction in the gills: Role of the RtxA13 toxin.</title>
        <authorList>
            <person name="Callol A."/>
            <person name="Pajuelo D."/>
            <person name="Ebbesson L."/>
            <person name="Teles M."/>
            <person name="MacKenzie S."/>
            <person name="Amaro C."/>
        </authorList>
    </citation>
    <scope>NUCLEOTIDE SEQUENCE</scope>
</reference>
<accession>A0A0E9W914</accession>
<dbReference type="EMBL" id="GBXM01021745">
    <property type="protein sequence ID" value="JAH86832.1"/>
    <property type="molecule type" value="Transcribed_RNA"/>
</dbReference>
<organism evidence="1">
    <name type="scientific">Anguilla anguilla</name>
    <name type="common">European freshwater eel</name>
    <name type="synonym">Muraena anguilla</name>
    <dbReference type="NCBI Taxonomy" id="7936"/>
    <lineage>
        <taxon>Eukaryota</taxon>
        <taxon>Metazoa</taxon>
        <taxon>Chordata</taxon>
        <taxon>Craniata</taxon>
        <taxon>Vertebrata</taxon>
        <taxon>Euteleostomi</taxon>
        <taxon>Actinopterygii</taxon>
        <taxon>Neopterygii</taxon>
        <taxon>Teleostei</taxon>
        <taxon>Anguilliformes</taxon>
        <taxon>Anguillidae</taxon>
        <taxon>Anguilla</taxon>
    </lineage>
</organism>
<proteinExistence type="predicted"/>
<evidence type="ECO:0000313" key="1">
    <source>
        <dbReference type="EMBL" id="JAH86832.1"/>
    </source>
</evidence>
<protein>
    <submittedName>
        <fullName evidence="1">Uncharacterized protein</fullName>
    </submittedName>
</protein>
<sequence>METMEVMEVMEVSDQVRLMCQLYFVCCVLNF</sequence>